<dbReference type="EMBL" id="ABCS01000013">
    <property type="protein sequence ID" value="EDM80166.1"/>
    <property type="molecule type" value="Genomic_DNA"/>
</dbReference>
<evidence type="ECO:0000259" key="13">
    <source>
        <dbReference type="PROSITE" id="PS50106"/>
    </source>
</evidence>
<keyword evidence="6" id="KW-0378">Hydrolase</keyword>
<dbReference type="GO" id="GO:0004222">
    <property type="term" value="F:metalloendopeptidase activity"/>
    <property type="evidence" value="ECO:0007669"/>
    <property type="project" value="InterPro"/>
</dbReference>
<dbReference type="OrthoDB" id="9782003at2"/>
<comment type="similarity">
    <text evidence="3">Belongs to the peptidase M50B family.</text>
</comment>
<keyword evidence="8 12" id="KW-1133">Transmembrane helix</keyword>
<evidence type="ECO:0000256" key="2">
    <source>
        <dbReference type="ARBA" id="ARBA00004141"/>
    </source>
</evidence>
<feature type="compositionally biased region" description="Basic and acidic residues" evidence="11">
    <location>
        <begin position="395"/>
        <end position="420"/>
    </location>
</feature>
<evidence type="ECO:0000256" key="1">
    <source>
        <dbReference type="ARBA" id="ARBA00001947"/>
    </source>
</evidence>
<dbReference type="Proteomes" id="UP000005801">
    <property type="component" value="Unassembled WGS sequence"/>
</dbReference>
<feature type="transmembrane region" description="Helical" evidence="12">
    <location>
        <begin position="283"/>
        <end position="303"/>
    </location>
</feature>
<dbReference type="InterPro" id="IPR004387">
    <property type="entry name" value="Pept_M50_Zn"/>
</dbReference>
<evidence type="ECO:0000256" key="4">
    <source>
        <dbReference type="ARBA" id="ARBA00022670"/>
    </source>
</evidence>
<dbReference type="Gene3D" id="2.30.42.10">
    <property type="match status" value="1"/>
</dbReference>
<protein>
    <submittedName>
        <fullName evidence="14">Peptidase M50, putative membrane-associated zinc metallopeptidase</fullName>
    </submittedName>
</protein>
<dbReference type="InterPro" id="IPR008915">
    <property type="entry name" value="Peptidase_M50"/>
</dbReference>
<dbReference type="RefSeq" id="WP_006970725.1">
    <property type="nucleotide sequence ID" value="NZ_ABCS01000013.1"/>
</dbReference>
<evidence type="ECO:0000313" key="15">
    <source>
        <dbReference type="Proteomes" id="UP000005801"/>
    </source>
</evidence>
<accession>A6G1X6</accession>
<evidence type="ECO:0000256" key="6">
    <source>
        <dbReference type="ARBA" id="ARBA00022801"/>
    </source>
</evidence>
<dbReference type="STRING" id="391625.PPSIR1_35987"/>
<feature type="domain" description="PDZ" evidence="13">
    <location>
        <begin position="117"/>
        <end position="168"/>
    </location>
</feature>
<dbReference type="SUPFAM" id="SSF50156">
    <property type="entry name" value="PDZ domain-like"/>
    <property type="match status" value="1"/>
</dbReference>
<dbReference type="PROSITE" id="PS50106">
    <property type="entry name" value="PDZ"/>
    <property type="match status" value="1"/>
</dbReference>
<evidence type="ECO:0000313" key="14">
    <source>
        <dbReference type="EMBL" id="EDM80166.1"/>
    </source>
</evidence>
<keyword evidence="9" id="KW-0482">Metalloprotease</keyword>
<dbReference type="AlphaFoldDB" id="A6G1X6"/>
<feature type="transmembrane region" description="Helical" evidence="12">
    <location>
        <begin position="99"/>
        <end position="125"/>
    </location>
</feature>
<dbReference type="InterPro" id="IPR041489">
    <property type="entry name" value="PDZ_6"/>
</dbReference>
<reference evidence="14 15" key="1">
    <citation type="submission" date="2007-06" db="EMBL/GenBank/DDBJ databases">
        <authorList>
            <person name="Shimkets L."/>
            <person name="Ferriera S."/>
            <person name="Johnson J."/>
            <person name="Kravitz S."/>
            <person name="Beeson K."/>
            <person name="Sutton G."/>
            <person name="Rogers Y.-H."/>
            <person name="Friedman R."/>
            <person name="Frazier M."/>
            <person name="Venter J.C."/>
        </authorList>
    </citation>
    <scope>NUCLEOTIDE SEQUENCE [LARGE SCALE GENOMIC DNA]</scope>
    <source>
        <strain evidence="14 15">SIR-1</strain>
    </source>
</reference>
<evidence type="ECO:0000256" key="3">
    <source>
        <dbReference type="ARBA" id="ARBA00007931"/>
    </source>
</evidence>
<dbReference type="SMART" id="SM00228">
    <property type="entry name" value="PDZ"/>
    <property type="match status" value="1"/>
</dbReference>
<evidence type="ECO:0000256" key="11">
    <source>
        <dbReference type="SAM" id="MobiDB-lite"/>
    </source>
</evidence>
<feature type="compositionally biased region" description="Acidic residues" evidence="11">
    <location>
        <begin position="380"/>
        <end position="394"/>
    </location>
</feature>
<evidence type="ECO:0000256" key="9">
    <source>
        <dbReference type="ARBA" id="ARBA00023049"/>
    </source>
</evidence>
<proteinExistence type="inferred from homology"/>
<dbReference type="CDD" id="cd06163">
    <property type="entry name" value="S2P-M50_PDZ_RseP-like"/>
    <property type="match status" value="1"/>
</dbReference>
<comment type="cofactor">
    <cofactor evidence="1">
        <name>Zn(2+)</name>
        <dbReference type="ChEBI" id="CHEBI:29105"/>
    </cofactor>
</comment>
<evidence type="ECO:0000256" key="10">
    <source>
        <dbReference type="ARBA" id="ARBA00023136"/>
    </source>
</evidence>
<feature type="compositionally biased region" description="Pro residues" evidence="11">
    <location>
        <begin position="421"/>
        <end position="431"/>
    </location>
</feature>
<gene>
    <name evidence="14" type="ORF">PPSIR1_35987</name>
</gene>
<dbReference type="InterPro" id="IPR036034">
    <property type="entry name" value="PDZ_sf"/>
</dbReference>
<feature type="transmembrane region" description="Helical" evidence="12">
    <location>
        <begin position="334"/>
        <end position="355"/>
    </location>
</feature>
<dbReference type="PANTHER" id="PTHR42837:SF2">
    <property type="entry name" value="MEMBRANE METALLOPROTEASE ARASP2, CHLOROPLASTIC-RELATED"/>
    <property type="match status" value="1"/>
</dbReference>
<feature type="region of interest" description="Disordered" evidence="11">
    <location>
        <begin position="376"/>
        <end position="431"/>
    </location>
</feature>
<evidence type="ECO:0000256" key="7">
    <source>
        <dbReference type="ARBA" id="ARBA00022833"/>
    </source>
</evidence>
<dbReference type="InterPro" id="IPR001478">
    <property type="entry name" value="PDZ"/>
</dbReference>
<comment type="caution">
    <text evidence="14">The sequence shown here is derived from an EMBL/GenBank/DDBJ whole genome shotgun (WGS) entry which is preliminary data.</text>
</comment>
<keyword evidence="10 12" id="KW-0472">Membrane</keyword>
<dbReference type="eggNOG" id="COG0750">
    <property type="taxonomic scope" value="Bacteria"/>
</dbReference>
<dbReference type="Pfam" id="PF02163">
    <property type="entry name" value="Peptidase_M50"/>
    <property type="match status" value="1"/>
</dbReference>
<evidence type="ECO:0000256" key="5">
    <source>
        <dbReference type="ARBA" id="ARBA00022692"/>
    </source>
</evidence>
<keyword evidence="15" id="KW-1185">Reference proteome</keyword>
<organism evidence="14 15">
    <name type="scientific">Plesiocystis pacifica SIR-1</name>
    <dbReference type="NCBI Taxonomy" id="391625"/>
    <lineage>
        <taxon>Bacteria</taxon>
        <taxon>Pseudomonadati</taxon>
        <taxon>Myxococcota</taxon>
        <taxon>Polyangia</taxon>
        <taxon>Nannocystales</taxon>
        <taxon>Nannocystaceae</taxon>
        <taxon>Plesiocystis</taxon>
    </lineage>
</organism>
<keyword evidence="7" id="KW-0862">Zinc</keyword>
<dbReference type="Pfam" id="PF17820">
    <property type="entry name" value="PDZ_6"/>
    <property type="match status" value="1"/>
</dbReference>
<evidence type="ECO:0000256" key="8">
    <source>
        <dbReference type="ARBA" id="ARBA00022989"/>
    </source>
</evidence>
<comment type="subcellular location">
    <subcellularLocation>
        <location evidence="2">Membrane</location>
        <topology evidence="2">Multi-pass membrane protein</topology>
    </subcellularLocation>
</comment>
<keyword evidence="5 12" id="KW-0812">Transmembrane</keyword>
<evidence type="ECO:0000256" key="12">
    <source>
        <dbReference type="SAM" id="Phobius"/>
    </source>
</evidence>
<keyword evidence="4" id="KW-0645">Protease</keyword>
<dbReference type="GO" id="GO:0016020">
    <property type="term" value="C:membrane"/>
    <property type="evidence" value="ECO:0007669"/>
    <property type="project" value="UniProtKB-SubCell"/>
</dbReference>
<sequence length="431" mass="45713">MSWLLAILALSLLIVIHEFGHFICAKIGGMHVDRFSVFGIGPVILRLFTYKGTEYVISAIPFGAYVHIVGMEPEEYSLDEEGNLPPAPVGYRNFRDSPLWARLLAIAGGPITNYLAAIIIMAGVFASVGVQEPVGVEIGGFGVGSPAAAAGLEVGDEIIAIDGEEVRGPEAQGKVIEMTKEKLGETVVISVERTSEGGEVEPLEFPVALNAEAPALNTTLAVKGDYMPVNPAKAVWMGVEWPFAQTKRQLQFMAKAIKGESKGKVGGPVAIAKAIKTSADQGVIDFLVISALISTALGMFNLFPIPALDGGRLVFLFYELIARRPPNKMLEERVHMVGMIALLGMVAYVTVFNDIGGDKGPVWRQVAAEFEAEAMKIEAGESEGEGEAAPEAEEGEKAPEAEAKPEPAAKDPAPEAEAKPEPAPAEPAPAE</sequence>
<dbReference type="GO" id="GO:0006508">
    <property type="term" value="P:proteolysis"/>
    <property type="evidence" value="ECO:0007669"/>
    <property type="project" value="UniProtKB-KW"/>
</dbReference>
<dbReference type="PANTHER" id="PTHR42837">
    <property type="entry name" value="REGULATOR OF SIGMA-E PROTEASE RSEP"/>
    <property type="match status" value="1"/>
</dbReference>
<name>A6G1X6_9BACT</name>